<dbReference type="AlphaFoldDB" id="A0AAV3YAX0"/>
<sequence>MVVAGWSGLSQPGWTCPLYPLRRAAVTVSSRCSESLVRIQHSHTFSRMDHTKALITRILVLRLGLLLVKNAFHFLKSCHRVSDSLFDFRVTLAIWDDSKTKVFHGVYVFDSFTGYIAL</sequence>
<evidence type="ECO:0000313" key="1">
    <source>
        <dbReference type="EMBL" id="GFN79652.1"/>
    </source>
</evidence>
<gene>
    <name evidence="1" type="ORF">PoB_000615800</name>
</gene>
<organism evidence="1 2">
    <name type="scientific">Plakobranchus ocellatus</name>
    <dbReference type="NCBI Taxonomy" id="259542"/>
    <lineage>
        <taxon>Eukaryota</taxon>
        <taxon>Metazoa</taxon>
        <taxon>Spiralia</taxon>
        <taxon>Lophotrochozoa</taxon>
        <taxon>Mollusca</taxon>
        <taxon>Gastropoda</taxon>
        <taxon>Heterobranchia</taxon>
        <taxon>Euthyneura</taxon>
        <taxon>Panpulmonata</taxon>
        <taxon>Sacoglossa</taxon>
        <taxon>Placobranchoidea</taxon>
        <taxon>Plakobranchidae</taxon>
        <taxon>Plakobranchus</taxon>
    </lineage>
</organism>
<evidence type="ECO:0000313" key="2">
    <source>
        <dbReference type="Proteomes" id="UP000735302"/>
    </source>
</evidence>
<dbReference type="EMBL" id="BLXT01000722">
    <property type="protein sequence ID" value="GFN79652.1"/>
    <property type="molecule type" value="Genomic_DNA"/>
</dbReference>
<reference evidence="1 2" key="1">
    <citation type="journal article" date="2021" name="Elife">
        <title>Chloroplast acquisition without the gene transfer in kleptoplastic sea slugs, Plakobranchus ocellatus.</title>
        <authorList>
            <person name="Maeda T."/>
            <person name="Takahashi S."/>
            <person name="Yoshida T."/>
            <person name="Shimamura S."/>
            <person name="Takaki Y."/>
            <person name="Nagai Y."/>
            <person name="Toyoda A."/>
            <person name="Suzuki Y."/>
            <person name="Arimoto A."/>
            <person name="Ishii H."/>
            <person name="Satoh N."/>
            <person name="Nishiyama T."/>
            <person name="Hasebe M."/>
            <person name="Maruyama T."/>
            <person name="Minagawa J."/>
            <person name="Obokata J."/>
            <person name="Shigenobu S."/>
        </authorList>
    </citation>
    <scope>NUCLEOTIDE SEQUENCE [LARGE SCALE GENOMIC DNA]</scope>
</reference>
<accession>A0AAV3YAX0</accession>
<keyword evidence="2" id="KW-1185">Reference proteome</keyword>
<proteinExistence type="predicted"/>
<name>A0AAV3YAX0_9GAST</name>
<comment type="caution">
    <text evidence="1">The sequence shown here is derived from an EMBL/GenBank/DDBJ whole genome shotgun (WGS) entry which is preliminary data.</text>
</comment>
<dbReference type="Proteomes" id="UP000735302">
    <property type="component" value="Unassembled WGS sequence"/>
</dbReference>
<protein>
    <submittedName>
        <fullName evidence="1">Uncharacterized protein</fullName>
    </submittedName>
</protein>